<evidence type="ECO:0000313" key="2">
    <source>
        <dbReference type="Proteomes" id="UP000051790"/>
    </source>
</evidence>
<gene>
    <name evidence="1" type="ORF">FD01_GL001091</name>
</gene>
<dbReference type="PATRIC" id="fig|1423769.4.peg.1181"/>
<organism evidence="1 2">
    <name type="scientific">Lacticaseibacillus manihotivorans DSM 13343 = JCM 12514</name>
    <dbReference type="NCBI Taxonomy" id="1423769"/>
    <lineage>
        <taxon>Bacteria</taxon>
        <taxon>Bacillati</taxon>
        <taxon>Bacillota</taxon>
        <taxon>Bacilli</taxon>
        <taxon>Lactobacillales</taxon>
        <taxon>Lactobacillaceae</taxon>
        <taxon>Lacticaseibacillus</taxon>
    </lineage>
</organism>
<dbReference type="RefSeq" id="WP_054714701.1">
    <property type="nucleotide sequence ID" value="NZ_AZEU01000151.1"/>
</dbReference>
<evidence type="ECO:0000313" key="1">
    <source>
        <dbReference type="EMBL" id="KRL44515.1"/>
    </source>
</evidence>
<protein>
    <submittedName>
        <fullName evidence="1">Uncharacterized protein</fullName>
    </submittedName>
</protein>
<reference evidence="1 2" key="1">
    <citation type="journal article" date="2015" name="Genome Announc.">
        <title>Expanding the biotechnology potential of lactobacilli through comparative genomics of 213 strains and associated genera.</title>
        <authorList>
            <person name="Sun Z."/>
            <person name="Harris H.M."/>
            <person name="McCann A."/>
            <person name="Guo C."/>
            <person name="Argimon S."/>
            <person name="Zhang W."/>
            <person name="Yang X."/>
            <person name="Jeffery I.B."/>
            <person name="Cooney J.C."/>
            <person name="Kagawa T.F."/>
            <person name="Liu W."/>
            <person name="Song Y."/>
            <person name="Salvetti E."/>
            <person name="Wrobel A."/>
            <person name="Rasinkangas P."/>
            <person name="Parkhill J."/>
            <person name="Rea M.C."/>
            <person name="O'Sullivan O."/>
            <person name="Ritari J."/>
            <person name="Douillard F.P."/>
            <person name="Paul Ross R."/>
            <person name="Yang R."/>
            <person name="Briner A.E."/>
            <person name="Felis G.E."/>
            <person name="de Vos W.M."/>
            <person name="Barrangou R."/>
            <person name="Klaenhammer T.R."/>
            <person name="Caufield P.W."/>
            <person name="Cui Y."/>
            <person name="Zhang H."/>
            <person name="O'Toole P.W."/>
        </authorList>
    </citation>
    <scope>NUCLEOTIDE SEQUENCE [LARGE SCALE GENOMIC DNA]</scope>
    <source>
        <strain evidence="1 2">DSM 13343</strain>
    </source>
</reference>
<dbReference type="EMBL" id="AZEU01000151">
    <property type="protein sequence ID" value="KRL44515.1"/>
    <property type="molecule type" value="Genomic_DNA"/>
</dbReference>
<accession>A0A0R1QTH7</accession>
<comment type="caution">
    <text evidence="1">The sequence shown here is derived from an EMBL/GenBank/DDBJ whole genome shotgun (WGS) entry which is preliminary data.</text>
</comment>
<proteinExistence type="predicted"/>
<sequence>MATAVPDCWELELVIKEAGLLPDQNFFAAWRIPNDTAYGLATLADVGDTRWGPMSLTATGVLVFTPTMIALADNVTEKKILRHQITFETIRRISERNFKVVQHKDEVHLQFDYGDEHYHGFVLAKYWLSERYRSDNFWQLAAHGFYHRMAPLFPQN</sequence>
<keyword evidence="2" id="KW-1185">Reference proteome</keyword>
<dbReference type="AlphaFoldDB" id="A0A0R1QTH7"/>
<dbReference type="Proteomes" id="UP000051790">
    <property type="component" value="Unassembled WGS sequence"/>
</dbReference>
<name>A0A0R1QTH7_9LACO</name>